<feature type="region of interest" description="Disordered" evidence="4">
    <location>
        <begin position="640"/>
        <end position="663"/>
    </location>
</feature>
<feature type="coiled-coil region" evidence="3">
    <location>
        <begin position="152"/>
        <end position="243"/>
    </location>
</feature>
<protein>
    <submittedName>
        <fullName evidence="5">Uncharacterized protein</fullName>
    </submittedName>
</protein>
<sequence length="663" mass="72510">MVARDSFGSATFEGEEAGTSTGYGKSAEEMDDIEEELQRVMDQYAGARPSSKGGNSVEDDGYSELAASSASMWDSPDHVQTTINHLSSTLAAFGLPSDLSLQSDRTGLDAAQACKVLHALIKQRQRDVERGRDAAERMARLAHDLKVSNHQRDKLAQRFTAKERELGALENRMRLKETGQKTELAKLRAEHAEQAKAITAMQRRAVQAQHEIRRKEHDYDRLQQRLRDMLTEKKREAKAALEAAGKLWEDMHGPQARLRRKDDEVYQRVVAAYEGKQAEVQREAAGLRAALEHLQKEHRALVNQQVRQVHQMAAARSLVEEEFLGSLAGLPAQQLRERLAAKFGALQEQAAALATLDVPEEEELSTVAEHRLGRGFRGARTLVRDQQALASAALAALTRAADEARAATGEATEAKALAEVAARRADKMLAVARKAAGEVHAARALAEAERAEKAEYQSAKERVEAEAAEKERAKEEEERRLRELEMEYSATVARLEQRVQQADQQSQLEGKAAQEEAARLAAAVAEEQRNVRAALQALEAERARLTALAEAEKARLQKQAFELGAAKWEFENARKAFGDTMRKFAPGGGAGHFLANAIARRTDREAQSRSAAQGGAAEAGQRAVAELSMNLSAEEADATLLDARSAATSPAGPPSPARPMIAA</sequence>
<evidence type="ECO:0000313" key="6">
    <source>
        <dbReference type="Proteomes" id="UP001491310"/>
    </source>
</evidence>
<dbReference type="PANTHER" id="PTHR47057">
    <property type="entry name" value="AFADIN/ALPHA-ACTININ-BINDING"/>
    <property type="match status" value="1"/>
</dbReference>
<feature type="coiled-coil region" evidence="3">
    <location>
        <begin position="277"/>
        <end position="304"/>
    </location>
</feature>
<evidence type="ECO:0000256" key="1">
    <source>
        <dbReference type="ARBA" id="ARBA00009291"/>
    </source>
</evidence>
<accession>A0ABR2Z2P8</accession>
<dbReference type="Proteomes" id="UP001491310">
    <property type="component" value="Unassembled WGS sequence"/>
</dbReference>
<comment type="caution">
    <text evidence="5">The sequence shown here is derived from an EMBL/GenBank/DDBJ whole genome shotgun (WGS) entry which is preliminary data.</text>
</comment>
<dbReference type="PANTHER" id="PTHR47057:SF1">
    <property type="entry name" value="AFADIN_ALPHA-ACTININ-BINDING PROTEIN"/>
    <property type="match status" value="1"/>
</dbReference>
<reference evidence="5 6" key="1">
    <citation type="journal article" date="2024" name="Nat. Commun.">
        <title>Phylogenomics reveals the evolutionary origins of lichenization in chlorophyte algae.</title>
        <authorList>
            <person name="Puginier C."/>
            <person name="Libourel C."/>
            <person name="Otte J."/>
            <person name="Skaloud P."/>
            <person name="Haon M."/>
            <person name="Grisel S."/>
            <person name="Petersen M."/>
            <person name="Berrin J.G."/>
            <person name="Delaux P.M."/>
            <person name="Dal Grande F."/>
            <person name="Keller J."/>
        </authorList>
    </citation>
    <scope>NUCLEOTIDE SEQUENCE [LARGE SCALE GENOMIC DNA]</scope>
    <source>
        <strain evidence="5 6">SAG 216-7</strain>
    </source>
</reference>
<evidence type="ECO:0000256" key="2">
    <source>
        <dbReference type="ARBA" id="ARBA00023054"/>
    </source>
</evidence>
<feature type="region of interest" description="Disordered" evidence="4">
    <location>
        <begin position="601"/>
        <end position="620"/>
    </location>
</feature>
<evidence type="ECO:0000313" key="5">
    <source>
        <dbReference type="EMBL" id="KAK9918257.1"/>
    </source>
</evidence>
<proteinExistence type="inferred from homology"/>
<dbReference type="InterPro" id="IPR021622">
    <property type="entry name" value="Afadin/alpha-actinin-bd"/>
</dbReference>
<feature type="compositionally biased region" description="Low complexity" evidence="4">
    <location>
        <begin position="608"/>
        <end position="620"/>
    </location>
</feature>
<evidence type="ECO:0000256" key="3">
    <source>
        <dbReference type="SAM" id="Coils"/>
    </source>
</evidence>
<feature type="region of interest" description="Disordered" evidence="4">
    <location>
        <begin position="1"/>
        <end position="61"/>
    </location>
</feature>
<keyword evidence="2 3" id="KW-0175">Coiled coil</keyword>
<evidence type="ECO:0000256" key="4">
    <source>
        <dbReference type="SAM" id="MobiDB-lite"/>
    </source>
</evidence>
<keyword evidence="6" id="KW-1185">Reference proteome</keyword>
<dbReference type="EMBL" id="JALJOT010000001">
    <property type="protein sequence ID" value="KAK9918257.1"/>
    <property type="molecule type" value="Genomic_DNA"/>
</dbReference>
<dbReference type="Pfam" id="PF11559">
    <property type="entry name" value="ADIP"/>
    <property type="match status" value="1"/>
</dbReference>
<name>A0ABR2Z2P8_9CHLO</name>
<organism evidence="5 6">
    <name type="scientific">Coccomyxa subellipsoidea</name>
    <dbReference type="NCBI Taxonomy" id="248742"/>
    <lineage>
        <taxon>Eukaryota</taxon>
        <taxon>Viridiplantae</taxon>
        <taxon>Chlorophyta</taxon>
        <taxon>core chlorophytes</taxon>
        <taxon>Trebouxiophyceae</taxon>
        <taxon>Trebouxiophyceae incertae sedis</taxon>
        <taxon>Coccomyxaceae</taxon>
        <taxon>Coccomyxa</taxon>
    </lineage>
</organism>
<gene>
    <name evidence="5" type="ORF">WJX75_002654</name>
</gene>
<feature type="region of interest" description="Disordered" evidence="4">
    <location>
        <begin position="456"/>
        <end position="478"/>
    </location>
</feature>
<comment type="similarity">
    <text evidence="1">Belongs to the ADIP family.</text>
</comment>